<dbReference type="AlphaFoldDB" id="A0A7T0G346"/>
<gene>
    <name evidence="2" type="ORF">G3M78_06355</name>
</gene>
<reference evidence="3" key="1">
    <citation type="submission" date="2020-02" db="EMBL/GenBank/DDBJ databases">
        <title>Genomic and physiological characterization of two novel Nitrospinaceae genera.</title>
        <authorList>
            <person name="Mueller A.J."/>
            <person name="Jung M.-Y."/>
            <person name="Strachan C.R."/>
            <person name="Herbold C.W."/>
            <person name="Kirkegaard R.H."/>
            <person name="Daims H."/>
        </authorList>
    </citation>
    <scope>NUCLEOTIDE SEQUENCE [LARGE SCALE GENOMIC DNA]</scope>
</reference>
<accession>A0A7T0G346</accession>
<organism evidence="2 3">
    <name type="scientific">Candidatus Nitrohelix vancouverensis</name>
    <dbReference type="NCBI Taxonomy" id="2705534"/>
    <lineage>
        <taxon>Bacteria</taxon>
        <taxon>Pseudomonadati</taxon>
        <taxon>Nitrospinota/Tectimicrobiota group</taxon>
        <taxon>Nitrospinota</taxon>
        <taxon>Nitrospinia</taxon>
        <taxon>Nitrospinales</taxon>
        <taxon>Nitrospinaceae</taxon>
        <taxon>Candidatus Nitrohelix</taxon>
    </lineage>
</organism>
<name>A0A7T0G346_9BACT</name>
<sequence>MNITIRSLGFLISLMVLFNGSAWAAPEAQLKLWKKSEHYYGSCGHCSEFITFSPAFDTPDFTEFSHYFLDGYYTADLTGPEGATVTLYGDRNFAKDRGLLVIVKKDDRLVSIQDLESFTANTWSERPATEKSGAFRAYYQPFPQFARNVASLAWEQSAN</sequence>
<dbReference type="Proteomes" id="UP000594464">
    <property type="component" value="Chromosome"/>
</dbReference>
<evidence type="ECO:0000313" key="2">
    <source>
        <dbReference type="EMBL" id="QPJ65030.1"/>
    </source>
</evidence>
<feature type="signal peptide" evidence="1">
    <location>
        <begin position="1"/>
        <end position="24"/>
    </location>
</feature>
<evidence type="ECO:0008006" key="4">
    <source>
        <dbReference type="Google" id="ProtNLM"/>
    </source>
</evidence>
<dbReference type="KEGG" id="nva:G3M78_06355"/>
<evidence type="ECO:0000313" key="3">
    <source>
        <dbReference type="Proteomes" id="UP000594464"/>
    </source>
</evidence>
<evidence type="ECO:0000256" key="1">
    <source>
        <dbReference type="SAM" id="SignalP"/>
    </source>
</evidence>
<dbReference type="EMBL" id="CP048620">
    <property type="protein sequence ID" value="QPJ65030.1"/>
    <property type="molecule type" value="Genomic_DNA"/>
</dbReference>
<feature type="chain" id="PRO_5032626222" description="NosL family protein" evidence="1">
    <location>
        <begin position="25"/>
        <end position="159"/>
    </location>
</feature>
<proteinExistence type="predicted"/>
<protein>
    <recommendedName>
        <fullName evidence="4">NosL family protein</fullName>
    </recommendedName>
</protein>
<keyword evidence="1" id="KW-0732">Signal</keyword>